<organism evidence="10 11">
    <name type="scientific">Pedobacter changchengzhani</name>
    <dbReference type="NCBI Taxonomy" id="2529274"/>
    <lineage>
        <taxon>Bacteria</taxon>
        <taxon>Pseudomonadati</taxon>
        <taxon>Bacteroidota</taxon>
        <taxon>Sphingobacteriia</taxon>
        <taxon>Sphingobacteriales</taxon>
        <taxon>Sphingobacteriaceae</taxon>
        <taxon>Pedobacter</taxon>
    </lineage>
</organism>
<dbReference type="InterPro" id="IPR037066">
    <property type="entry name" value="Plug_dom_sf"/>
</dbReference>
<dbReference type="Proteomes" id="UP000295668">
    <property type="component" value="Unassembled WGS sequence"/>
</dbReference>
<keyword evidence="5 7" id="KW-0472">Membrane</keyword>
<dbReference type="Gene3D" id="2.60.40.1120">
    <property type="entry name" value="Carboxypeptidase-like, regulatory domain"/>
    <property type="match status" value="1"/>
</dbReference>
<evidence type="ECO:0000256" key="7">
    <source>
        <dbReference type="PROSITE-ProRule" id="PRU01360"/>
    </source>
</evidence>
<evidence type="ECO:0000256" key="5">
    <source>
        <dbReference type="ARBA" id="ARBA00023136"/>
    </source>
</evidence>
<dbReference type="Gene3D" id="2.40.170.20">
    <property type="entry name" value="TonB-dependent receptor, beta-barrel domain"/>
    <property type="match status" value="1"/>
</dbReference>
<evidence type="ECO:0000256" key="1">
    <source>
        <dbReference type="ARBA" id="ARBA00004571"/>
    </source>
</evidence>
<feature type="domain" description="TonB-dependent receptor plug" evidence="9">
    <location>
        <begin position="118"/>
        <end position="255"/>
    </location>
</feature>
<dbReference type="RefSeq" id="WP_133261377.1">
    <property type="nucleotide sequence ID" value="NZ_SJCY01000002.1"/>
</dbReference>
<evidence type="ECO:0000256" key="2">
    <source>
        <dbReference type="ARBA" id="ARBA00022448"/>
    </source>
</evidence>
<comment type="subcellular location">
    <subcellularLocation>
        <location evidence="1 7">Cell outer membrane</location>
        <topology evidence="1 7">Multi-pass membrane protein</topology>
    </subcellularLocation>
</comment>
<dbReference type="EMBL" id="SJCY01000002">
    <property type="protein sequence ID" value="TDG37284.1"/>
    <property type="molecule type" value="Genomic_DNA"/>
</dbReference>
<feature type="signal peptide" evidence="8">
    <location>
        <begin position="1"/>
        <end position="24"/>
    </location>
</feature>
<accession>A0A4R5MNF2</accession>
<dbReference type="InterPro" id="IPR036942">
    <property type="entry name" value="Beta-barrel_TonB_sf"/>
</dbReference>
<dbReference type="InterPro" id="IPR012910">
    <property type="entry name" value="Plug_dom"/>
</dbReference>
<keyword evidence="4 7" id="KW-0812">Transmembrane</keyword>
<name>A0A4R5MNF2_9SPHI</name>
<keyword evidence="11" id="KW-1185">Reference proteome</keyword>
<dbReference type="Pfam" id="PF07715">
    <property type="entry name" value="Plug"/>
    <property type="match status" value="1"/>
</dbReference>
<dbReference type="GO" id="GO:0009279">
    <property type="term" value="C:cell outer membrane"/>
    <property type="evidence" value="ECO:0007669"/>
    <property type="project" value="UniProtKB-SubCell"/>
</dbReference>
<dbReference type="AlphaFoldDB" id="A0A4R5MNF2"/>
<dbReference type="OrthoDB" id="9768177at2"/>
<dbReference type="Pfam" id="PF13715">
    <property type="entry name" value="CarbopepD_reg_2"/>
    <property type="match status" value="1"/>
</dbReference>
<keyword evidence="2 7" id="KW-0813">Transport</keyword>
<gene>
    <name evidence="10" type="ORF">EZJ43_03975</name>
</gene>
<keyword evidence="10" id="KW-0675">Receptor</keyword>
<dbReference type="SUPFAM" id="SSF56935">
    <property type="entry name" value="Porins"/>
    <property type="match status" value="1"/>
</dbReference>
<dbReference type="SUPFAM" id="SSF49464">
    <property type="entry name" value="Carboxypeptidase regulatory domain-like"/>
    <property type="match status" value="1"/>
</dbReference>
<feature type="chain" id="PRO_5020774632" evidence="8">
    <location>
        <begin position="25"/>
        <end position="1055"/>
    </location>
</feature>
<dbReference type="PROSITE" id="PS52016">
    <property type="entry name" value="TONB_DEPENDENT_REC_3"/>
    <property type="match status" value="1"/>
</dbReference>
<evidence type="ECO:0000256" key="4">
    <source>
        <dbReference type="ARBA" id="ARBA00022692"/>
    </source>
</evidence>
<evidence type="ECO:0000313" key="11">
    <source>
        <dbReference type="Proteomes" id="UP000295668"/>
    </source>
</evidence>
<evidence type="ECO:0000256" key="3">
    <source>
        <dbReference type="ARBA" id="ARBA00022452"/>
    </source>
</evidence>
<dbReference type="InterPro" id="IPR023996">
    <property type="entry name" value="TonB-dep_OMP_SusC/RagA"/>
</dbReference>
<keyword evidence="3 7" id="KW-1134">Transmembrane beta strand</keyword>
<evidence type="ECO:0000256" key="6">
    <source>
        <dbReference type="ARBA" id="ARBA00023237"/>
    </source>
</evidence>
<evidence type="ECO:0000259" key="9">
    <source>
        <dbReference type="Pfam" id="PF07715"/>
    </source>
</evidence>
<dbReference type="InterPro" id="IPR039426">
    <property type="entry name" value="TonB-dep_rcpt-like"/>
</dbReference>
<evidence type="ECO:0000256" key="8">
    <source>
        <dbReference type="SAM" id="SignalP"/>
    </source>
</evidence>
<reference evidence="10 11" key="1">
    <citation type="submission" date="2019-02" db="EMBL/GenBank/DDBJ databases">
        <title>Pedobacter sp. nov., a novel speices isolated from soil of pinguins habitat in Antarcitica.</title>
        <authorList>
            <person name="He R.-H."/>
        </authorList>
    </citation>
    <scope>NUCLEOTIDE SEQUENCE [LARGE SCALE GENOMIC DNA]</scope>
    <source>
        <strain evidence="10 11">E01020</strain>
    </source>
</reference>
<comment type="caution">
    <text evidence="10">The sequence shown here is derived from an EMBL/GenBank/DDBJ whole genome shotgun (WGS) entry which is preliminary data.</text>
</comment>
<proteinExistence type="inferred from homology"/>
<dbReference type="InterPro" id="IPR023997">
    <property type="entry name" value="TonB-dep_OMP_SusC/RagA_CS"/>
</dbReference>
<keyword evidence="6 7" id="KW-0998">Cell outer membrane</keyword>
<keyword evidence="8" id="KW-0732">Signal</keyword>
<dbReference type="InterPro" id="IPR008969">
    <property type="entry name" value="CarboxyPept-like_regulatory"/>
</dbReference>
<dbReference type="NCBIfam" id="TIGR04057">
    <property type="entry name" value="SusC_RagA_signa"/>
    <property type="match status" value="1"/>
</dbReference>
<evidence type="ECO:0000313" key="10">
    <source>
        <dbReference type="EMBL" id="TDG37284.1"/>
    </source>
</evidence>
<dbReference type="Gene3D" id="2.170.130.10">
    <property type="entry name" value="TonB-dependent receptor, plug domain"/>
    <property type="match status" value="1"/>
</dbReference>
<protein>
    <submittedName>
        <fullName evidence="10">TonB-dependent receptor</fullName>
    </submittedName>
</protein>
<sequence>MRKFFYLKFLCVFFLTISFLSVQAQEKLVKGKVVDNDNLALPGASVMVKGTKIVTSTNGSGEFAISVPSDKSILTVSFIGATPQDVNVSGKTFLTIKLQSSVNKLDEVVFIGYGTQKKSDLNSSISVISAKDIQEIPQVSVDQLLQGKAAGVYVSQNSGAPGSNTSVRIRGITSLSVANDPLYVIDGVAISGDPSNIATSGRALALDNKGEQGGGNGGTTVSPLTTLNPNDIESIQILKDASATAIYGSRGSNGVVIITTKRGKNGQGVINYEGYYGIRQQGRFLDVMNLPQYAKYQNDLADVLGVGRRAEFANPELLSEGTNWQKEVFRTAAQQNHQVSLSGAKDGTDYYISGSYLDQEGTIIGGDYNRYSFRSNVNGQVRDWFKTGMTLSGSRSFENRGLSDNGGIANNALLSSPDRAVRNTDGSFTGGQAFESGTPPNPIAQALSITNTLLRSGLNGSAYADITFIKGLTLRSELNGDFSSSEARQFLPTFNNGPLDINQTNKLTEYYSGNTYWAWKEYLTYKTMFGTKHDLTALAGYEVNQSSWKGTNLSRSNFLSNDLQSLNLGDAKTATNDEYKDSQALESFFVRAIYTYDKKYSMTATVRSDKSSKFSPGHQVGIFPSIGASWKISEESFAQSLKGKVDNIRFRASYGGTGNQAIPNYSYGVALVPYPTGLGTGYAVDKVPNDLLKWETQIQADAGLDFSVFNSRLDVSVDAYRKTSKDFLFQSQLPAYLLGKVAEYSARGVISAPFINGGELRNTGLEFTLTSRNLIGDFKWSTSGNMSFNKNKVISLAPGTPYLPGSINVGFLSLPVSRTSAGGPVGEFYGYKVKGIFKTDDQLRSAPVQFNRPVQRGSAGTWLGDIQFEDINGDGKIDENDQTSLGDPNPKFTYGLTNNFSYKNFDLSIFLNGSYGSKIFNALNYKISNLAGLYTNQLASVANYWTPTNSDSNIPAPKSGDNPNLKNSDRFLESGSFLRIQNVNLGYNVPLKYIQRVKLSGLKVYVSAQNLYTFTNYTGLDPEIGAINQNVFLSNVDLGRYPSPRVITFGVNAKF</sequence>
<dbReference type="NCBIfam" id="TIGR04056">
    <property type="entry name" value="OMP_RagA_SusC"/>
    <property type="match status" value="1"/>
</dbReference>
<comment type="similarity">
    <text evidence="7">Belongs to the TonB-dependent receptor family.</text>
</comment>